<evidence type="ECO:0000313" key="1">
    <source>
        <dbReference type="EMBL" id="ASJ71813.1"/>
    </source>
</evidence>
<proteinExistence type="predicted"/>
<name>A0A2Z2NKZ5_9GAMM</name>
<keyword evidence="2" id="KW-1185">Reference proteome</keyword>
<sequence>MKNTKFAVQVLEFNSSVIQSQLNTVEQLVTRFRRMLDDEAALMNVRNAGDLPALVVRKNAAIADLMQNENFMIHLFSDHAEEPAVAVLRQNLEECRNLNRLNQSVASLELNATRKSLELLRSLQRMDDLPLYGSAGKINVVREKRDLGEA</sequence>
<accession>A0A2Z2NKZ5</accession>
<organism evidence="1 2">
    <name type="scientific">Granulosicoccus antarcticus IMCC3135</name>
    <dbReference type="NCBI Taxonomy" id="1192854"/>
    <lineage>
        <taxon>Bacteria</taxon>
        <taxon>Pseudomonadati</taxon>
        <taxon>Pseudomonadota</taxon>
        <taxon>Gammaproteobacteria</taxon>
        <taxon>Chromatiales</taxon>
        <taxon>Granulosicoccaceae</taxon>
        <taxon>Granulosicoccus</taxon>
    </lineage>
</organism>
<dbReference type="EMBL" id="CP018632">
    <property type="protein sequence ID" value="ASJ71813.1"/>
    <property type="molecule type" value="Genomic_DNA"/>
</dbReference>
<dbReference type="GO" id="GO:0044780">
    <property type="term" value="P:bacterial-type flagellum assembly"/>
    <property type="evidence" value="ECO:0007669"/>
    <property type="project" value="InterPro"/>
</dbReference>
<dbReference type="Proteomes" id="UP000250079">
    <property type="component" value="Chromosome"/>
</dbReference>
<dbReference type="KEGG" id="gai:IMCC3135_08570"/>
<dbReference type="RefSeq" id="WP_088917202.1">
    <property type="nucleotide sequence ID" value="NZ_CP018632.1"/>
</dbReference>
<dbReference type="AlphaFoldDB" id="A0A2Z2NKZ5"/>
<dbReference type="InterPro" id="IPR036679">
    <property type="entry name" value="FlgN-like_sf"/>
</dbReference>
<reference evidence="1 2" key="1">
    <citation type="submission" date="2016-12" db="EMBL/GenBank/DDBJ databases">
        <authorList>
            <person name="Song W.-J."/>
            <person name="Kurnit D.M."/>
        </authorList>
    </citation>
    <scope>NUCLEOTIDE SEQUENCE [LARGE SCALE GENOMIC DNA]</scope>
    <source>
        <strain evidence="1 2">IMCC3135</strain>
    </source>
</reference>
<protein>
    <recommendedName>
        <fullName evidence="3">FlgN protein</fullName>
    </recommendedName>
</protein>
<evidence type="ECO:0000313" key="2">
    <source>
        <dbReference type="Proteomes" id="UP000250079"/>
    </source>
</evidence>
<gene>
    <name evidence="1" type="ORF">IMCC3135_08570</name>
</gene>
<evidence type="ECO:0008006" key="3">
    <source>
        <dbReference type="Google" id="ProtNLM"/>
    </source>
</evidence>
<dbReference type="SUPFAM" id="SSF140566">
    <property type="entry name" value="FlgN-like"/>
    <property type="match status" value="1"/>
</dbReference>